<organism evidence="2 3">
    <name type="scientific">Ceratocystis pirilliformis</name>
    <dbReference type="NCBI Taxonomy" id="259994"/>
    <lineage>
        <taxon>Eukaryota</taxon>
        <taxon>Fungi</taxon>
        <taxon>Dikarya</taxon>
        <taxon>Ascomycota</taxon>
        <taxon>Pezizomycotina</taxon>
        <taxon>Sordariomycetes</taxon>
        <taxon>Hypocreomycetidae</taxon>
        <taxon>Microascales</taxon>
        <taxon>Ceratocystidaceae</taxon>
        <taxon>Ceratocystis</taxon>
    </lineage>
</organism>
<evidence type="ECO:0000313" key="2">
    <source>
        <dbReference type="EMBL" id="KAL1890574.1"/>
    </source>
</evidence>
<sequence length="221" mass="25550">MYYPYYFAGHQQSGYGYPFPMSPMPDSFSNSYYPVPYSPFPQDAYTPYPRCHPEADSDTESPTSGSPTCHYQCHCHYHWHQHEHEQKQPGDSPNQQQTHQSRYQGSSPHIPSGYAHIRVWNSTIEPWQLPPNTPITHSSHTVRCSTTLEELLDLLNANNKDPSRNKCVEMSYSNRGRWQKNWEFSGSDQAMMQRTLSDIGWDRAHLGAVGDELVVNVWVKR</sequence>
<accession>A0ABR3YQD5</accession>
<feature type="compositionally biased region" description="Polar residues" evidence="1">
    <location>
        <begin position="89"/>
        <end position="108"/>
    </location>
</feature>
<dbReference type="EMBL" id="JAWDJO010000179">
    <property type="protein sequence ID" value="KAL1890574.1"/>
    <property type="molecule type" value="Genomic_DNA"/>
</dbReference>
<dbReference type="Proteomes" id="UP001583280">
    <property type="component" value="Unassembled WGS sequence"/>
</dbReference>
<comment type="caution">
    <text evidence="2">The sequence shown here is derived from an EMBL/GenBank/DDBJ whole genome shotgun (WGS) entry which is preliminary data.</text>
</comment>
<evidence type="ECO:0000313" key="3">
    <source>
        <dbReference type="Proteomes" id="UP001583280"/>
    </source>
</evidence>
<proteinExistence type="predicted"/>
<protein>
    <submittedName>
        <fullName evidence="2">Uncharacterized protein</fullName>
    </submittedName>
</protein>
<keyword evidence="3" id="KW-1185">Reference proteome</keyword>
<evidence type="ECO:0000256" key="1">
    <source>
        <dbReference type="SAM" id="MobiDB-lite"/>
    </source>
</evidence>
<name>A0ABR3YQD5_9PEZI</name>
<feature type="region of interest" description="Disordered" evidence="1">
    <location>
        <begin position="84"/>
        <end position="108"/>
    </location>
</feature>
<gene>
    <name evidence="2" type="ORF">Cpir12675_005326</name>
</gene>
<reference evidence="2 3" key="1">
    <citation type="journal article" date="2024" name="IMA Fungus">
        <title>IMA Genome - F19 : A genome assembly and annotation guide to empower mycologists, including annotated draft genome sequences of Ceratocystis pirilliformis, Diaporthe australafricana, Fusarium ophioides, Paecilomyces lecythidis, and Sporothrix stenoceras.</title>
        <authorList>
            <person name="Aylward J."/>
            <person name="Wilson A.M."/>
            <person name="Visagie C.M."/>
            <person name="Spraker J."/>
            <person name="Barnes I."/>
            <person name="Buitendag C."/>
            <person name="Ceriani C."/>
            <person name="Del Mar Angel L."/>
            <person name="du Plessis D."/>
            <person name="Fuchs T."/>
            <person name="Gasser K."/>
            <person name="Kramer D."/>
            <person name="Li W."/>
            <person name="Munsamy K."/>
            <person name="Piso A."/>
            <person name="Price J.L."/>
            <person name="Sonnekus B."/>
            <person name="Thomas C."/>
            <person name="van der Nest A."/>
            <person name="van Dijk A."/>
            <person name="van Heerden A."/>
            <person name="van Vuuren N."/>
            <person name="Yilmaz N."/>
            <person name="Duong T.A."/>
            <person name="van der Merwe N.A."/>
            <person name="Wingfield M.J."/>
            <person name="Wingfield B.D."/>
        </authorList>
    </citation>
    <scope>NUCLEOTIDE SEQUENCE [LARGE SCALE GENOMIC DNA]</scope>
    <source>
        <strain evidence="2 3">CMW 12675</strain>
    </source>
</reference>